<feature type="domain" description="Fido" evidence="1">
    <location>
        <begin position="143"/>
        <end position="233"/>
    </location>
</feature>
<dbReference type="InterPro" id="IPR040198">
    <property type="entry name" value="Fido_containing"/>
</dbReference>
<reference evidence="2 3" key="1">
    <citation type="submission" date="2014-06" db="EMBL/GenBank/DDBJ databases">
        <authorList>
            <person name="Ngugi D.K."/>
            <person name="Blom J."/>
            <person name="Alam I."/>
            <person name="Rashid M."/>
            <person name="Baalawi W."/>
            <person name="Zhang G."/>
            <person name="Hikmawan T."/>
            <person name="Guan Y."/>
            <person name="Antunes A."/>
            <person name="Siam R."/>
            <person name="El-Dorry H."/>
            <person name="Bajic V."/>
            <person name="Stingl U."/>
        </authorList>
    </citation>
    <scope>NUCLEOTIDE SEQUENCE [LARGE SCALE GENOMIC DNA]</scope>
    <source>
        <strain evidence="2">SCGC RSA3</strain>
    </source>
</reference>
<dbReference type="EC" id="2.7.7.n1" evidence="2"/>
<dbReference type="GO" id="GO:0016779">
    <property type="term" value="F:nucleotidyltransferase activity"/>
    <property type="evidence" value="ECO:0007669"/>
    <property type="project" value="UniProtKB-KW"/>
</dbReference>
<dbReference type="PANTHER" id="PTHR13504:SF38">
    <property type="entry name" value="FIDO DOMAIN-CONTAINING PROTEIN"/>
    <property type="match status" value="1"/>
</dbReference>
<dbReference type="AlphaFoldDB" id="A0A087RTM6"/>
<organism evidence="2 3">
    <name type="scientific">Marine Group I thaumarchaeote SCGC RSA3</name>
    <dbReference type="NCBI Taxonomy" id="1503183"/>
    <lineage>
        <taxon>Archaea</taxon>
        <taxon>Nitrososphaerota</taxon>
        <taxon>Marine Group I</taxon>
    </lineage>
</organism>
<dbReference type="InterPro" id="IPR003812">
    <property type="entry name" value="Fido"/>
</dbReference>
<keyword evidence="2" id="KW-0548">Nucleotidyltransferase</keyword>
<protein>
    <submittedName>
        <fullName evidence="2">Putative adenosine monophosphate-protein transferase aq aa38</fullName>
        <ecNumber evidence="2">2.7.7.n1</ecNumber>
    </submittedName>
</protein>
<evidence type="ECO:0000313" key="2">
    <source>
        <dbReference type="EMBL" id="KFM16830.1"/>
    </source>
</evidence>
<sequence>MVSLIKRKENGKIKYYLKYSSRNTSAQKYLGTAIPKDLKNQMKFFEIESYRKDKYGLLEKIHQNYLLHTQRIDKKILANEFHGFKINHTYSTQKIEGSTMTLGQTRKLLETGLSPQNTSIEDIVEAQQLGAVFDLMLSYTKDISEKLILSWHEILFEKTDTNNAGTFRRQDVQPYLGKTEYVLWDEVQEKIRSLIKWYASEKKKLNPVELSARFHNSFELIHPFIDGNGRIGR</sequence>
<evidence type="ECO:0000313" key="3">
    <source>
        <dbReference type="Proteomes" id="UP000029383"/>
    </source>
</evidence>
<keyword evidence="2" id="KW-0808">Transferase</keyword>
<gene>
    <name evidence="2" type="ORF">SCCGRSA3_02033</name>
</gene>
<dbReference type="PROSITE" id="PS51459">
    <property type="entry name" value="FIDO"/>
    <property type="match status" value="1"/>
</dbReference>
<dbReference type="InterPro" id="IPR036597">
    <property type="entry name" value="Fido-like_dom_sf"/>
</dbReference>
<dbReference type="Gene3D" id="1.10.3290.10">
    <property type="entry name" value="Fido-like domain"/>
    <property type="match status" value="1"/>
</dbReference>
<dbReference type="SUPFAM" id="SSF140931">
    <property type="entry name" value="Fic-like"/>
    <property type="match status" value="1"/>
</dbReference>
<evidence type="ECO:0000259" key="1">
    <source>
        <dbReference type="PROSITE" id="PS51459"/>
    </source>
</evidence>
<dbReference type="EMBL" id="JOTD01000064">
    <property type="protein sequence ID" value="KFM16830.1"/>
    <property type="molecule type" value="Genomic_DNA"/>
</dbReference>
<accession>A0A087RTM6</accession>
<dbReference type="Proteomes" id="UP000029383">
    <property type="component" value="Unassembled WGS sequence"/>
</dbReference>
<proteinExistence type="predicted"/>
<dbReference type="PANTHER" id="PTHR13504">
    <property type="entry name" value="FIDO DOMAIN-CONTAINING PROTEIN DDB_G0283145"/>
    <property type="match status" value="1"/>
</dbReference>
<name>A0A087RTM6_9ARCH</name>
<comment type="caution">
    <text evidence="2">The sequence shown here is derived from an EMBL/GenBank/DDBJ whole genome shotgun (WGS) entry which is preliminary data.</text>
</comment>
<dbReference type="Pfam" id="PF02661">
    <property type="entry name" value="Fic"/>
    <property type="match status" value="1"/>
</dbReference>
<keyword evidence="3" id="KW-1185">Reference proteome</keyword>